<dbReference type="InterPro" id="IPR001124">
    <property type="entry name" value="Lipid-bd_serum_glycop_C"/>
</dbReference>
<dbReference type="SMART" id="SM00329">
    <property type="entry name" value="BPI2"/>
    <property type="match status" value="1"/>
</dbReference>
<dbReference type="InterPro" id="IPR017943">
    <property type="entry name" value="Bactericidal_perm-incr_a/b_dom"/>
</dbReference>
<accession>A0A8R1YG25</accession>
<dbReference type="AlphaFoldDB" id="A0A2A6B485"/>
<dbReference type="GO" id="GO:0005615">
    <property type="term" value="C:extracellular space"/>
    <property type="evidence" value="ECO:0000318"/>
    <property type="project" value="GO_Central"/>
</dbReference>
<dbReference type="Proteomes" id="UP000005239">
    <property type="component" value="Unassembled WGS sequence"/>
</dbReference>
<evidence type="ECO:0000313" key="2">
    <source>
        <dbReference type="Proteomes" id="UP000005239"/>
    </source>
</evidence>
<accession>A0A2A6B485</accession>
<dbReference type="SUPFAM" id="SSF55394">
    <property type="entry name" value="Bactericidal permeability-increasing protein, BPI"/>
    <property type="match status" value="2"/>
</dbReference>
<protein>
    <submittedName>
        <fullName evidence="1">BPI2 domain-containing protein</fullName>
    </submittedName>
</protein>
<dbReference type="Gene3D" id="3.15.10.10">
    <property type="entry name" value="Bactericidal permeability-increasing protein, domain 1"/>
    <property type="match status" value="1"/>
</dbReference>
<evidence type="ECO:0000313" key="1">
    <source>
        <dbReference type="EnsemblMetazoa" id="PPA25486.1"/>
    </source>
</evidence>
<dbReference type="PANTHER" id="PTHR10504">
    <property type="entry name" value="BACTERICIDAL PERMEABILITY-INCREASING BPI PROTEIN-RELATED"/>
    <property type="match status" value="1"/>
</dbReference>
<dbReference type="GO" id="GO:0008289">
    <property type="term" value="F:lipid binding"/>
    <property type="evidence" value="ECO:0007669"/>
    <property type="project" value="InterPro"/>
</dbReference>
<dbReference type="InterPro" id="IPR032942">
    <property type="entry name" value="BPI/LBP/Plunc"/>
</dbReference>
<proteinExistence type="predicted"/>
<keyword evidence="2" id="KW-1185">Reference proteome</keyword>
<sequence length="571" mass="62635">MAPILIQTIFFSLASSQGYSEVNPLLQQDQALSGPAVRLRFSPIGLSYISKTISDAILKQIVSTSFPFKTKTVQISRSSVKVSSLSLMSVSLSTLQPIVVPLPPNTLKAIVPGVSMTLLGSSSGRLSDGIFSTPLLLNATDVQLAVQITINSDSIGNPILKVKSCDIPNGFPMVVSYNRTLGINSRKELVSASSHDAVSIFRDVVCPRVQYLIENRINERFSLLPPKMSLADNSNADLIKLINDAQKLRQRRISGMIEETKRGKRQTPKSAGLLKHFDLTRADNLFLDYAMTQAPTANQNGLDIYSSGEISTIGGKTPFGSRALPLFPTNNHTTMMQIALSDFVPNSLMYHGHKTGLFNTRVDPSTPHFGPMMRSTCDLSTGSLFCIGDIFPTLRSALPNRGIAFIFSTIQAPALIVRPESAGGIFFQLTGMMEVRAIEANRQEMIAGKMTLDISGSMKMRMTSKVVKGKITLDQILMKTLTPEILSQEELDDAGFLSHEIVQRMVNDILRDGIPIPVHPLFKLSSPKLTLHDRSFEISTDFVLNSKLIRQLTSQDLNEVIKRAVANQRVV</sequence>
<reference evidence="2" key="1">
    <citation type="journal article" date="2008" name="Nat. Genet.">
        <title>The Pristionchus pacificus genome provides a unique perspective on nematode lifestyle and parasitism.</title>
        <authorList>
            <person name="Dieterich C."/>
            <person name="Clifton S.W."/>
            <person name="Schuster L.N."/>
            <person name="Chinwalla A."/>
            <person name="Delehaunty K."/>
            <person name="Dinkelacker I."/>
            <person name="Fulton L."/>
            <person name="Fulton R."/>
            <person name="Godfrey J."/>
            <person name="Minx P."/>
            <person name="Mitreva M."/>
            <person name="Roeseler W."/>
            <person name="Tian H."/>
            <person name="Witte H."/>
            <person name="Yang S.P."/>
            <person name="Wilson R.K."/>
            <person name="Sommer R.J."/>
        </authorList>
    </citation>
    <scope>NUCLEOTIDE SEQUENCE [LARGE SCALE GENOMIC DNA]</scope>
    <source>
        <strain evidence="2">PS312</strain>
    </source>
</reference>
<name>A0A2A6B485_PRIPA</name>
<reference evidence="1" key="2">
    <citation type="submission" date="2022-06" db="UniProtKB">
        <authorList>
            <consortium name="EnsemblMetazoa"/>
        </authorList>
    </citation>
    <scope>IDENTIFICATION</scope>
    <source>
        <strain evidence="1">PS312</strain>
    </source>
</reference>
<dbReference type="Pfam" id="PF02886">
    <property type="entry name" value="LBP_BPI_CETP_C"/>
    <property type="match status" value="1"/>
</dbReference>
<dbReference type="Gene3D" id="3.15.20.10">
    <property type="entry name" value="Bactericidal permeability-increasing protein, domain 2"/>
    <property type="match status" value="1"/>
</dbReference>
<dbReference type="EnsemblMetazoa" id="PPA25486.1">
    <property type="protein sequence ID" value="PPA25486.1"/>
    <property type="gene ID" value="WBGene00115040"/>
</dbReference>
<dbReference type="PANTHER" id="PTHR10504:SF139">
    <property type="entry name" value="BPI2 DOMAIN-CONTAINING PROTEIN"/>
    <property type="match status" value="1"/>
</dbReference>
<dbReference type="OrthoDB" id="10255543at2759"/>
<gene>
    <name evidence="1" type="primary">WBGene00115040</name>
</gene>
<organism evidence="1 2">
    <name type="scientific">Pristionchus pacificus</name>
    <name type="common">Parasitic nematode worm</name>
    <dbReference type="NCBI Taxonomy" id="54126"/>
    <lineage>
        <taxon>Eukaryota</taxon>
        <taxon>Metazoa</taxon>
        <taxon>Ecdysozoa</taxon>
        <taxon>Nematoda</taxon>
        <taxon>Chromadorea</taxon>
        <taxon>Rhabditida</taxon>
        <taxon>Rhabditina</taxon>
        <taxon>Diplogasteromorpha</taxon>
        <taxon>Diplogasteroidea</taxon>
        <taxon>Neodiplogasteridae</taxon>
        <taxon>Pristionchus</taxon>
    </lineage>
</organism>